<evidence type="ECO:0000259" key="2">
    <source>
        <dbReference type="PROSITE" id="PS50994"/>
    </source>
</evidence>
<dbReference type="Proteomes" id="UP000305471">
    <property type="component" value="Unassembled WGS sequence"/>
</dbReference>
<proteinExistence type="predicted"/>
<organism evidence="3 4">
    <name type="scientific">Alteromonas portus</name>
    <dbReference type="NCBI Taxonomy" id="2565549"/>
    <lineage>
        <taxon>Bacteria</taxon>
        <taxon>Pseudomonadati</taxon>
        <taxon>Pseudomonadota</taxon>
        <taxon>Gammaproteobacteria</taxon>
        <taxon>Alteromonadales</taxon>
        <taxon>Alteromonadaceae</taxon>
        <taxon>Alteromonas/Salinimonas group</taxon>
        <taxon>Alteromonas</taxon>
    </lineage>
</organism>
<dbReference type="PANTHER" id="PTHR35004:SF6">
    <property type="entry name" value="TRANSPOSASE"/>
    <property type="match status" value="1"/>
</dbReference>
<evidence type="ECO:0000313" key="3">
    <source>
        <dbReference type="EMBL" id="TKB02553.1"/>
    </source>
</evidence>
<dbReference type="Gene3D" id="3.30.420.10">
    <property type="entry name" value="Ribonuclease H-like superfamily/Ribonuclease H"/>
    <property type="match status" value="1"/>
</dbReference>
<dbReference type="InterPro" id="IPR036397">
    <property type="entry name" value="RNaseH_sf"/>
</dbReference>
<dbReference type="PROSITE" id="PS50994">
    <property type="entry name" value="INTEGRASE"/>
    <property type="match status" value="1"/>
</dbReference>
<keyword evidence="4" id="KW-1185">Reference proteome</keyword>
<gene>
    <name evidence="3" type="ORF">E5672_11835</name>
</gene>
<protein>
    <recommendedName>
        <fullName evidence="2">Integrase catalytic domain-containing protein</fullName>
    </recommendedName>
</protein>
<reference evidence="3 4" key="1">
    <citation type="submission" date="2019-04" db="EMBL/GenBank/DDBJ databases">
        <title>Alteromonas portus sp. nov., an alginate lyase-excreting marine bacterium.</title>
        <authorList>
            <person name="Huang H."/>
            <person name="Mo K."/>
            <person name="Bao S."/>
        </authorList>
    </citation>
    <scope>NUCLEOTIDE SEQUENCE [LARGE SCALE GENOMIC DNA]</scope>
    <source>
        <strain evidence="3 4">HB161718</strain>
    </source>
</reference>
<dbReference type="InterPro" id="IPR015378">
    <property type="entry name" value="Transposase-like_Mu_C"/>
</dbReference>
<dbReference type="PANTHER" id="PTHR35004">
    <property type="entry name" value="TRANSPOSASE RV3428C-RELATED"/>
    <property type="match status" value="1"/>
</dbReference>
<feature type="region of interest" description="Disordered" evidence="1">
    <location>
        <begin position="600"/>
        <end position="621"/>
    </location>
</feature>
<accession>A0A4U0ZGM0</accession>
<dbReference type="GO" id="GO:0003676">
    <property type="term" value="F:nucleic acid binding"/>
    <property type="evidence" value="ECO:0007669"/>
    <property type="project" value="InterPro"/>
</dbReference>
<feature type="domain" description="Integrase catalytic" evidence="2">
    <location>
        <begin position="249"/>
        <end position="459"/>
    </location>
</feature>
<comment type="caution">
    <text evidence="3">The sequence shown here is derived from an EMBL/GenBank/DDBJ whole genome shotgun (WGS) entry which is preliminary data.</text>
</comment>
<name>A0A4U0ZGM0_9ALTE</name>
<dbReference type="SUPFAM" id="SSF53098">
    <property type="entry name" value="Ribonuclease H-like"/>
    <property type="match status" value="1"/>
</dbReference>
<dbReference type="Pfam" id="PF09299">
    <property type="entry name" value="Mu-transpos_C"/>
    <property type="match status" value="1"/>
</dbReference>
<sequence length="648" mass="73749">MRITAMKVSSFHAGSHLTLNSKSFKIVRKVQNKVYLENIENLNVIVKHVEELLQLHTKGELSLIGVNASSTPSARFSKDLQSLDPEHRDIVFYRLKFIKKAIQLLGKQPTTVGLQSVIAETGQTFGLKKIPSMDSVYKWWKRYHCSGGDIMSLRKRRPGKAGTRRFGSIIIDEIKAIIEEEYLSNNKPTPSHVYRLLEHKVELLNRLRPTPLKFPSKAQFYRIINGLDQYQTMLHRQGKKVADKHFRSTGAGPSTSMILERVEVDHSPVDVCLVDEGTGVVLGRATITLLIDVYSRMILGFYIGFEPPSLVAVMRALRHAILPKESNAPYLNDVTGEWTAYGIPVNLICDNGSEFHAETFKRLCAELSINLQFCPKGEARYKGTVERMVGTINREVCHHLPGTTFGSIQQRGDYKSEDYACVTEKELKSFVSRWIVDIYHNRVHTKTKRTPLAMWNEGLESVSPILPESEAALAFCMTHEETRRLTHKGIEIFSMFYNSADLRALRCRRHDNYDVIVRADPEDLGRIWVLDDKNGDYICVPSITPEYATGLSLRQHKHIRKNLIDKGLGEQNKKAVLEHVYRLNEDIKSLKSNRLQKKRRKAAQLTQPNQNSSSQERLQPAPLEDTVFDSFESFDVVQFASATLDEAL</sequence>
<dbReference type="GO" id="GO:0015074">
    <property type="term" value="P:DNA integration"/>
    <property type="evidence" value="ECO:0007669"/>
    <property type="project" value="InterPro"/>
</dbReference>
<dbReference type="SUPFAM" id="SSF50610">
    <property type="entry name" value="mu transposase, C-terminal domain"/>
    <property type="match status" value="1"/>
</dbReference>
<dbReference type="InterPro" id="IPR009004">
    <property type="entry name" value="Transposase_Mu_C"/>
</dbReference>
<dbReference type="AlphaFoldDB" id="A0A4U0ZGM0"/>
<dbReference type="EMBL" id="SWCO01000007">
    <property type="protein sequence ID" value="TKB02553.1"/>
    <property type="molecule type" value="Genomic_DNA"/>
</dbReference>
<feature type="compositionally biased region" description="Polar residues" evidence="1">
    <location>
        <begin position="604"/>
        <end position="617"/>
    </location>
</feature>
<evidence type="ECO:0000313" key="4">
    <source>
        <dbReference type="Proteomes" id="UP000305471"/>
    </source>
</evidence>
<dbReference type="InterPro" id="IPR012337">
    <property type="entry name" value="RNaseH-like_sf"/>
</dbReference>
<dbReference type="InterPro" id="IPR001584">
    <property type="entry name" value="Integrase_cat-core"/>
</dbReference>
<evidence type="ECO:0000256" key="1">
    <source>
        <dbReference type="SAM" id="MobiDB-lite"/>
    </source>
</evidence>